<comment type="subcellular location">
    <subcellularLocation>
        <location evidence="8">Cytoplasm</location>
    </subcellularLocation>
</comment>
<dbReference type="EMBL" id="CCEH01000008">
    <property type="protein sequence ID" value="CDR28037.1"/>
    <property type="molecule type" value="Genomic_DNA"/>
</dbReference>
<feature type="domain" description="Chromosomal replication initiator DnaA C-terminal" evidence="13">
    <location>
        <begin position="360"/>
        <end position="429"/>
    </location>
</feature>
<dbReference type="InterPro" id="IPR003593">
    <property type="entry name" value="AAA+_ATPase"/>
</dbReference>
<dbReference type="Gene3D" id="3.30.300.180">
    <property type="match status" value="1"/>
</dbReference>
<feature type="domain" description="AAA+ ATPase" evidence="12">
    <location>
        <begin position="148"/>
        <end position="276"/>
    </location>
</feature>
<evidence type="ECO:0000256" key="2">
    <source>
        <dbReference type="ARBA" id="ARBA00022490"/>
    </source>
</evidence>
<dbReference type="CDD" id="cd06571">
    <property type="entry name" value="Bac_DnaA_C"/>
    <property type="match status" value="1"/>
</dbReference>
<dbReference type="GO" id="GO:0003688">
    <property type="term" value="F:DNA replication origin binding"/>
    <property type="evidence" value="ECO:0007669"/>
    <property type="project" value="UniProtKB-UniRule"/>
</dbReference>
<evidence type="ECO:0000259" key="13">
    <source>
        <dbReference type="SMART" id="SM00760"/>
    </source>
</evidence>
<dbReference type="InterPro" id="IPR027417">
    <property type="entry name" value="P-loop_NTPase"/>
</dbReference>
<dbReference type="GO" id="GO:0008289">
    <property type="term" value="F:lipid binding"/>
    <property type="evidence" value="ECO:0007669"/>
    <property type="project" value="UniProtKB-KW"/>
</dbReference>
<feature type="binding site" evidence="8">
    <location>
        <position position="161"/>
    </location>
    <ligand>
        <name>ATP</name>
        <dbReference type="ChEBI" id="CHEBI:30616"/>
    </ligand>
</feature>
<dbReference type="GO" id="GO:0005524">
    <property type="term" value="F:ATP binding"/>
    <property type="evidence" value="ECO:0007669"/>
    <property type="project" value="UniProtKB-UniRule"/>
</dbReference>
<evidence type="ECO:0000256" key="7">
    <source>
        <dbReference type="ARBA" id="ARBA00023125"/>
    </source>
</evidence>
<feature type="region of interest" description="Domain III, AAA+ region" evidence="8">
    <location>
        <begin position="115"/>
        <end position="331"/>
    </location>
</feature>
<feature type="binding site" evidence="8">
    <location>
        <position position="162"/>
    </location>
    <ligand>
        <name>ATP</name>
        <dbReference type="ChEBI" id="CHEBI:30616"/>
    </ligand>
</feature>
<dbReference type="HAMAP" id="MF_00377">
    <property type="entry name" value="DnaA_bact"/>
    <property type="match status" value="1"/>
</dbReference>
<evidence type="ECO:0000256" key="8">
    <source>
        <dbReference type="HAMAP-Rule" id="MF_00377"/>
    </source>
</evidence>
<dbReference type="InterPro" id="IPR024633">
    <property type="entry name" value="DnaA_N_dom"/>
</dbReference>
<comment type="domain">
    <text evidence="8">Domain I is involved in oligomerization and binding regulators, domain II is flexibile and of varying length in different bacteria, domain III forms the AAA+ region, while domain IV binds dsDNA.</text>
</comment>
<dbReference type="Pfam" id="PF08299">
    <property type="entry name" value="Bac_DnaA_C"/>
    <property type="match status" value="1"/>
</dbReference>
<proteinExistence type="inferred from homology"/>
<feature type="binding site" evidence="8">
    <location>
        <position position="163"/>
    </location>
    <ligand>
        <name>ATP</name>
        <dbReference type="ChEBI" id="CHEBI:30616"/>
    </ligand>
</feature>
<dbReference type="FunFam" id="1.10.1750.10:FF:000003">
    <property type="entry name" value="Chromosomal replication initiator protein DnaA"/>
    <property type="match status" value="1"/>
</dbReference>
<evidence type="ECO:0000256" key="11">
    <source>
        <dbReference type="RuleBase" id="RU004227"/>
    </source>
</evidence>
<dbReference type="SMART" id="SM00382">
    <property type="entry name" value="AAA"/>
    <property type="match status" value="1"/>
</dbReference>
<dbReference type="CDD" id="cd00009">
    <property type="entry name" value="AAA"/>
    <property type="match status" value="1"/>
</dbReference>
<dbReference type="PRINTS" id="PR00051">
    <property type="entry name" value="DNAA"/>
</dbReference>
<organism evidence="14 15">
    <name type="scientific">Staphylococcus schweitzeri</name>
    <dbReference type="NCBI Taxonomy" id="1654388"/>
    <lineage>
        <taxon>Bacteria</taxon>
        <taxon>Bacillati</taxon>
        <taxon>Bacillota</taxon>
        <taxon>Bacilli</taxon>
        <taxon>Bacillales</taxon>
        <taxon>Staphylococcaceae</taxon>
        <taxon>Staphylococcus</taxon>
    </lineage>
</organism>
<dbReference type="Gene3D" id="1.10.8.60">
    <property type="match status" value="1"/>
</dbReference>
<dbReference type="PANTHER" id="PTHR30050">
    <property type="entry name" value="CHROMOSOMAL REPLICATION INITIATOR PROTEIN DNAA"/>
    <property type="match status" value="1"/>
</dbReference>
<accession>A0A077ULT0</accession>
<dbReference type="AlphaFoldDB" id="A0A077ULT0"/>
<dbReference type="SUPFAM" id="SSF48295">
    <property type="entry name" value="TrpR-like"/>
    <property type="match status" value="1"/>
</dbReference>
<dbReference type="FunFam" id="3.40.50.300:FF:000150">
    <property type="entry name" value="Chromosomal replication initiator protein DnaA"/>
    <property type="match status" value="1"/>
</dbReference>
<dbReference type="RefSeq" id="WP_047530323.1">
    <property type="nucleotide sequence ID" value="NZ_CCEH01000008.1"/>
</dbReference>
<reference evidence="14 15" key="1">
    <citation type="submission" date="2014-05" db="EMBL/GenBank/DDBJ databases">
        <authorList>
            <person name="Aslett A.Martin."/>
            <person name="De Silva Nishadi"/>
        </authorList>
    </citation>
    <scope>NUCLEOTIDE SEQUENCE [LARGE SCALE GENOMIC DNA]</scope>
</reference>
<keyword evidence="5 8" id="KW-0067">ATP-binding</keyword>
<dbReference type="GO" id="GO:0005737">
    <property type="term" value="C:cytoplasm"/>
    <property type="evidence" value="ECO:0007669"/>
    <property type="project" value="UniProtKB-SubCell"/>
</dbReference>
<dbReference type="PROSITE" id="PS01008">
    <property type="entry name" value="DNAA"/>
    <property type="match status" value="1"/>
</dbReference>
<dbReference type="InterPro" id="IPR013159">
    <property type="entry name" value="DnaA_C"/>
</dbReference>
<feature type="region of interest" description="Domain IV, binds dsDNA" evidence="8">
    <location>
        <begin position="332"/>
        <end position="453"/>
    </location>
</feature>
<dbReference type="InterPro" id="IPR010921">
    <property type="entry name" value="Trp_repressor/repl_initiator"/>
</dbReference>
<keyword evidence="2 8" id="KW-0963">Cytoplasm</keyword>
<protein>
    <recommendedName>
        <fullName evidence="8 9">Chromosomal replication initiator protein DnaA</fullName>
    </recommendedName>
</protein>
<comment type="function">
    <text evidence="8 10">Plays an essential role in the initiation and regulation of chromosomal replication. ATP-DnaA binds to the origin of replication (oriC) to initiate formation of the DNA replication initiation complex once per cell cycle. Binds the DnaA box (a 9 base pair repeat at the origin) and separates the double-stranded (ds)DNA. Forms a right-handed helical filament on oriC DNA; dsDNA binds to the exterior of the filament while single-stranded (ss)DNA is stabiized in the filament's interior. The ATP-DnaA-oriC complex binds and stabilizes one strand of the AT-rich DNA unwinding element (DUE), permitting loading of DNA polymerase. After initiation quickly degrades to an ADP-DnaA complex that is not apt for DNA replication. Binds acidic phospholipids.</text>
</comment>
<sequence>MSEKEIWEKVLEIAQEKLSAVSYSTFLKDTELYTIKEGEAIVLSSIPFNANWLNQQYAEIIQAILFDVVGYEVKPNFITTEELANYSNKDVATIQETPKSSTETTEDNHVLGREQFNAHNTFDTFVIGPGNRFPHAASLAVAEAPAKAYNPLFIYGGVGLGKTHLMHAIGHHVLDNNPDAKVIYTSSEKFTNEFIKSIRDNEGEAFRERYRNIDVLLIDDIQFIQNKVQTQEEFFYTFNELHQNNKQIVISSDRPPKEIAQLEDRLRSRFEWGLIVDITPPDYETRMAILQKKIEEEKLDIPPEALNYIANQIQSNIRELEGALTRLLAYSQLLGKPITTELTAEALKDIIQAPKSKKITIQDIQKVVGQYYSVRIEDFSAKKRTKSIAYPRQIAMYLSRELTDFSLPKIGEEFGGRDHTTVIHAHEKISKDLKEDPIFKQEVENLEKEIRNI</sequence>
<evidence type="ECO:0000256" key="9">
    <source>
        <dbReference type="NCBIfam" id="TIGR00362"/>
    </source>
</evidence>
<evidence type="ECO:0000256" key="6">
    <source>
        <dbReference type="ARBA" id="ARBA00023121"/>
    </source>
</evidence>
<keyword evidence="4 8" id="KW-0547">Nucleotide-binding</keyword>
<evidence type="ECO:0000256" key="4">
    <source>
        <dbReference type="ARBA" id="ARBA00022741"/>
    </source>
</evidence>
<dbReference type="GO" id="GO:0006270">
    <property type="term" value="P:DNA replication initiation"/>
    <property type="evidence" value="ECO:0007669"/>
    <property type="project" value="UniProtKB-UniRule"/>
</dbReference>
<keyword evidence="7 8" id="KW-0238">DNA-binding</keyword>
<dbReference type="SUPFAM" id="SSF52540">
    <property type="entry name" value="P-loop containing nucleoside triphosphate hydrolases"/>
    <property type="match status" value="1"/>
</dbReference>
<keyword evidence="3 8" id="KW-0235">DNA replication</keyword>
<dbReference type="Gene3D" id="3.40.50.300">
    <property type="entry name" value="P-loop containing nucleotide triphosphate hydrolases"/>
    <property type="match status" value="1"/>
</dbReference>
<name>A0A077ULT0_9STAP</name>
<comment type="similarity">
    <text evidence="1 8 11">Belongs to the DnaA family.</text>
</comment>
<gene>
    <name evidence="8 14" type="primary">dnaA</name>
    <name evidence="14" type="ORF">ERS140147_01158</name>
</gene>
<evidence type="ECO:0000313" key="14">
    <source>
        <dbReference type="EMBL" id="CDR28037.1"/>
    </source>
</evidence>
<comment type="subunit">
    <text evidence="8">Oligomerizes as a right-handed, spiral filament on DNA at oriC.</text>
</comment>
<feature type="region of interest" description="Domain I, interacts with DnaA modulators" evidence="8">
    <location>
        <begin position="1"/>
        <end position="93"/>
    </location>
</feature>
<dbReference type="PANTHER" id="PTHR30050:SF2">
    <property type="entry name" value="CHROMOSOMAL REPLICATION INITIATOR PROTEIN DNAA"/>
    <property type="match status" value="1"/>
</dbReference>
<dbReference type="Pfam" id="PF11638">
    <property type="entry name" value="DnaA_N"/>
    <property type="match status" value="1"/>
</dbReference>
<dbReference type="InterPro" id="IPR018312">
    <property type="entry name" value="Chromosome_initiator_DnaA_CS"/>
</dbReference>
<dbReference type="SMART" id="SM00760">
    <property type="entry name" value="Bac_DnaA_C"/>
    <property type="match status" value="1"/>
</dbReference>
<evidence type="ECO:0000256" key="3">
    <source>
        <dbReference type="ARBA" id="ARBA00022705"/>
    </source>
</evidence>
<evidence type="ECO:0000256" key="5">
    <source>
        <dbReference type="ARBA" id="ARBA00022840"/>
    </source>
</evidence>
<evidence type="ECO:0000259" key="12">
    <source>
        <dbReference type="SMART" id="SM00382"/>
    </source>
</evidence>
<evidence type="ECO:0000256" key="10">
    <source>
        <dbReference type="RuleBase" id="RU000577"/>
    </source>
</evidence>
<dbReference type="GO" id="GO:0006275">
    <property type="term" value="P:regulation of DNA replication"/>
    <property type="evidence" value="ECO:0007669"/>
    <property type="project" value="UniProtKB-UniRule"/>
</dbReference>
<dbReference type="InterPro" id="IPR038454">
    <property type="entry name" value="DnaA_N_sf"/>
</dbReference>
<evidence type="ECO:0000313" key="15">
    <source>
        <dbReference type="Proteomes" id="UP000044616"/>
    </source>
</evidence>
<feature type="binding site" evidence="8">
    <location>
        <position position="159"/>
    </location>
    <ligand>
        <name>ATP</name>
        <dbReference type="ChEBI" id="CHEBI:30616"/>
    </ligand>
</feature>
<dbReference type="GO" id="GO:0005886">
    <property type="term" value="C:plasma membrane"/>
    <property type="evidence" value="ECO:0007669"/>
    <property type="project" value="TreeGrafter"/>
</dbReference>
<dbReference type="Pfam" id="PF00308">
    <property type="entry name" value="Bac_DnaA"/>
    <property type="match status" value="1"/>
</dbReference>
<keyword evidence="6 8" id="KW-0446">Lipid-binding</keyword>
<dbReference type="InterPro" id="IPR013317">
    <property type="entry name" value="DnaA_dom"/>
</dbReference>
<dbReference type="NCBIfam" id="TIGR00362">
    <property type="entry name" value="DnaA"/>
    <property type="match status" value="1"/>
</dbReference>
<dbReference type="InterPro" id="IPR001957">
    <property type="entry name" value="Chromosome_initiator_DnaA"/>
</dbReference>
<evidence type="ECO:0000256" key="1">
    <source>
        <dbReference type="ARBA" id="ARBA00006583"/>
    </source>
</evidence>
<dbReference type="Proteomes" id="UP000044616">
    <property type="component" value="Unassembled WGS sequence"/>
</dbReference>
<dbReference type="Gene3D" id="1.10.1750.10">
    <property type="match status" value="1"/>
</dbReference>
<dbReference type="InterPro" id="IPR020591">
    <property type="entry name" value="Chromosome_initiator_DnaA-like"/>
</dbReference>
<comment type="caution">
    <text evidence="8">Lacks conserved residue(s) required for the propagation of feature annotation.</text>
</comment>
<dbReference type="FunFam" id="1.10.8.60:FF:000003">
    <property type="entry name" value="Chromosomal replication initiator protein DnaA"/>
    <property type="match status" value="1"/>
</dbReference>